<evidence type="ECO:0000313" key="2">
    <source>
        <dbReference type="EMBL" id="AIG00349.1"/>
    </source>
</evidence>
<accession>A0A075P3V4</accession>
<evidence type="ECO:0008006" key="8">
    <source>
        <dbReference type="Google" id="ProtNLM"/>
    </source>
</evidence>
<dbReference type="EMBL" id="DNAN01000451">
    <property type="protein sequence ID" value="HAW76571.1"/>
    <property type="molecule type" value="Genomic_DNA"/>
</dbReference>
<proteinExistence type="predicted"/>
<sequence length="161" mass="18135">MGVVRHFKRFWRFHSFIALSLSVSAFTLGCAVKEPAFFEGTWVVTEAHQPGISAVSPQQAQTILGRSLQYKSDRATLNQQQCITPRYHEQQFHLDDFSQYYRVDAKSLGFVPGKVTQVTIDCGLGAKDIGSTLVFQEDTTAYTVFDGTFYRIEKTLEVAPI</sequence>
<gene>
    <name evidence="3" type="ORF">DCW74_12660</name>
    <name evidence="4" type="ORF">DEB45_00895</name>
    <name evidence="2" type="ORF">EP13_17590</name>
</gene>
<evidence type="ECO:0000313" key="6">
    <source>
        <dbReference type="Proteomes" id="UP000263517"/>
    </source>
</evidence>
<organism evidence="2 5">
    <name type="scientific">Alteromonas australica</name>
    <dbReference type="NCBI Taxonomy" id="589873"/>
    <lineage>
        <taxon>Bacteria</taxon>
        <taxon>Pseudomonadati</taxon>
        <taxon>Pseudomonadota</taxon>
        <taxon>Gammaproteobacteria</taxon>
        <taxon>Alteromonadales</taxon>
        <taxon>Alteromonadaceae</taxon>
        <taxon>Alteromonas/Salinimonas group</taxon>
        <taxon>Alteromonas</taxon>
    </lineage>
</organism>
<feature type="signal peptide" evidence="1">
    <location>
        <begin position="1"/>
        <end position="25"/>
    </location>
</feature>
<evidence type="ECO:0000313" key="3">
    <source>
        <dbReference type="EMBL" id="HAW76571.1"/>
    </source>
</evidence>
<dbReference type="Proteomes" id="UP000263517">
    <property type="component" value="Unassembled WGS sequence"/>
</dbReference>
<feature type="chain" id="PRO_5035984631" description="Lipoprotein" evidence="1">
    <location>
        <begin position="26"/>
        <end position="161"/>
    </location>
</feature>
<evidence type="ECO:0000256" key="1">
    <source>
        <dbReference type="SAM" id="SignalP"/>
    </source>
</evidence>
<dbReference type="eggNOG" id="ENOG5033ITI">
    <property type="taxonomic scope" value="Bacteria"/>
</dbReference>
<evidence type="ECO:0000313" key="5">
    <source>
        <dbReference type="Proteomes" id="UP000056090"/>
    </source>
</evidence>
<dbReference type="EMBL" id="CP008849">
    <property type="protein sequence ID" value="AIG00349.1"/>
    <property type="molecule type" value="Genomic_DNA"/>
</dbReference>
<evidence type="ECO:0000313" key="4">
    <source>
        <dbReference type="EMBL" id="HBU49787.1"/>
    </source>
</evidence>
<reference evidence="6 7" key="2">
    <citation type="journal article" date="2018" name="Nat. Biotechnol.">
        <title>A standardized bacterial taxonomy based on genome phylogeny substantially revises the tree of life.</title>
        <authorList>
            <person name="Parks D.H."/>
            <person name="Chuvochina M."/>
            <person name="Waite D.W."/>
            <person name="Rinke C."/>
            <person name="Skarshewski A."/>
            <person name="Chaumeil P.A."/>
            <person name="Hugenholtz P."/>
        </authorList>
    </citation>
    <scope>NUCLEOTIDE SEQUENCE [LARGE SCALE GENOMIC DNA]</scope>
    <source>
        <strain evidence="4">UBA11621</strain>
        <strain evidence="3">UBA11978</strain>
    </source>
</reference>
<dbReference type="AlphaFoldDB" id="A0A075P3V4"/>
<protein>
    <recommendedName>
        <fullName evidence="8">Lipoprotein</fullName>
    </recommendedName>
</protein>
<keyword evidence="5" id="KW-1185">Reference proteome</keyword>
<dbReference type="EMBL" id="DONK01000010">
    <property type="protein sequence ID" value="HBU49787.1"/>
    <property type="molecule type" value="Genomic_DNA"/>
</dbReference>
<name>A0A075P3V4_9ALTE</name>
<dbReference type="Proteomes" id="UP000264779">
    <property type="component" value="Unassembled WGS sequence"/>
</dbReference>
<evidence type="ECO:0000313" key="7">
    <source>
        <dbReference type="Proteomes" id="UP000264779"/>
    </source>
</evidence>
<keyword evidence="1" id="KW-0732">Signal</keyword>
<dbReference type="PROSITE" id="PS51257">
    <property type="entry name" value="PROKAR_LIPOPROTEIN"/>
    <property type="match status" value="1"/>
</dbReference>
<dbReference type="RefSeq" id="WP_044058352.1">
    <property type="nucleotide sequence ID" value="NZ_CAJXAX010000004.1"/>
</dbReference>
<dbReference type="Proteomes" id="UP000056090">
    <property type="component" value="Chromosome"/>
</dbReference>
<dbReference type="KEGG" id="aal:EP13_17590"/>
<dbReference type="GeneID" id="78256694"/>
<reference evidence="2 5" key="1">
    <citation type="submission" date="2014-06" db="EMBL/GenBank/DDBJ databases">
        <title>Genomes of Alteromonas australica, a world apart.</title>
        <authorList>
            <person name="Gonzaga A."/>
            <person name="Lopez-Perez M."/>
            <person name="Rodriguez-Valera F."/>
        </authorList>
    </citation>
    <scope>NUCLEOTIDE SEQUENCE [LARGE SCALE GENOMIC DNA]</scope>
    <source>
        <strain evidence="2 5">H 17</strain>
    </source>
</reference>